<keyword evidence="3" id="KW-1185">Reference proteome</keyword>
<comment type="caution">
    <text evidence="2">The sequence shown here is derived from an EMBL/GenBank/DDBJ whole genome shotgun (WGS) entry which is preliminary data.</text>
</comment>
<evidence type="ECO:0000313" key="3">
    <source>
        <dbReference type="Proteomes" id="UP000708208"/>
    </source>
</evidence>
<feature type="compositionally biased region" description="Polar residues" evidence="1">
    <location>
        <begin position="31"/>
        <end position="44"/>
    </location>
</feature>
<dbReference type="EMBL" id="CAJVCH010313002">
    <property type="protein sequence ID" value="CAG7786229.1"/>
    <property type="molecule type" value="Genomic_DNA"/>
</dbReference>
<protein>
    <submittedName>
        <fullName evidence="2">Uncharacterized protein</fullName>
    </submittedName>
</protein>
<dbReference type="AlphaFoldDB" id="A0A8J2L2G3"/>
<reference evidence="2" key="1">
    <citation type="submission" date="2021-06" db="EMBL/GenBank/DDBJ databases">
        <authorList>
            <person name="Hodson N. C."/>
            <person name="Mongue J. A."/>
            <person name="Jaron S. K."/>
        </authorList>
    </citation>
    <scope>NUCLEOTIDE SEQUENCE</scope>
</reference>
<gene>
    <name evidence="2" type="ORF">AFUS01_LOCUS24804</name>
</gene>
<sequence>MSTVSRDNQKIRAYRHKSRSHCPVPYEETKSNVNNLPRKSQNAKDSFCRRLPEEEENRQEKSSLTKIPQHHGQ</sequence>
<evidence type="ECO:0000256" key="1">
    <source>
        <dbReference type="SAM" id="MobiDB-lite"/>
    </source>
</evidence>
<organism evidence="2 3">
    <name type="scientific">Allacma fusca</name>
    <dbReference type="NCBI Taxonomy" id="39272"/>
    <lineage>
        <taxon>Eukaryota</taxon>
        <taxon>Metazoa</taxon>
        <taxon>Ecdysozoa</taxon>
        <taxon>Arthropoda</taxon>
        <taxon>Hexapoda</taxon>
        <taxon>Collembola</taxon>
        <taxon>Symphypleona</taxon>
        <taxon>Sminthuridae</taxon>
        <taxon>Allacma</taxon>
    </lineage>
</organism>
<feature type="region of interest" description="Disordered" evidence="1">
    <location>
        <begin position="1"/>
        <end position="73"/>
    </location>
</feature>
<proteinExistence type="predicted"/>
<feature type="compositionally biased region" description="Basic and acidic residues" evidence="1">
    <location>
        <begin position="46"/>
        <end position="63"/>
    </location>
</feature>
<evidence type="ECO:0000313" key="2">
    <source>
        <dbReference type="EMBL" id="CAG7786229.1"/>
    </source>
</evidence>
<accession>A0A8J2L2G3</accession>
<name>A0A8J2L2G3_9HEXA</name>
<dbReference type="Proteomes" id="UP000708208">
    <property type="component" value="Unassembled WGS sequence"/>
</dbReference>